<name>A0A1I2G4N6_9BACT</name>
<protein>
    <recommendedName>
        <fullName evidence="3">Pentapeptide repeat-containing protein</fullName>
    </recommendedName>
</protein>
<dbReference type="Proteomes" id="UP000181976">
    <property type="component" value="Unassembled WGS sequence"/>
</dbReference>
<accession>A0A1I2G4N6</accession>
<dbReference type="InParanoid" id="A0A1I2G4N6"/>
<dbReference type="RefSeq" id="WP_010528942.1">
    <property type="nucleotide sequence ID" value="NZ_AFSL01000110.1"/>
</dbReference>
<dbReference type="eggNOG" id="COG5635">
    <property type="taxonomic scope" value="Bacteria"/>
</dbReference>
<dbReference type="OrthoDB" id="6845386at2"/>
<proteinExistence type="predicted"/>
<evidence type="ECO:0000313" key="1">
    <source>
        <dbReference type="EMBL" id="SFF12069.1"/>
    </source>
</evidence>
<keyword evidence="2" id="KW-1185">Reference proteome</keyword>
<organism evidence="1 2">
    <name type="scientific">Thermophagus xiamenensis</name>
    <dbReference type="NCBI Taxonomy" id="385682"/>
    <lineage>
        <taxon>Bacteria</taxon>
        <taxon>Pseudomonadati</taxon>
        <taxon>Bacteroidota</taxon>
        <taxon>Bacteroidia</taxon>
        <taxon>Marinilabiliales</taxon>
        <taxon>Marinilabiliaceae</taxon>
        <taxon>Thermophagus</taxon>
    </lineage>
</organism>
<sequence length="238" mass="27923">MLVCKPGVGILNQTFAILAATAFKTHCEKNRDLLWKIFNDNKFDFDKNFYFDIDISFKGSIKRDYDQIVIMDETFQGIEFLPPQKITNSSFSNVIFLNCTFDIAIFENTIFQGCKFYDCQLINIEPDAYKTRFQAFGCEANNTILDDLLSFDESHEESNFKEITELDILEKFFKSDKKRPRHRTLSQIRGDFANDEDLKRVNRLIAKLKSNGFLTFNGDMSFITKEGIRYFHDFYNHD</sequence>
<reference evidence="1 2" key="1">
    <citation type="submission" date="2016-10" db="EMBL/GenBank/DDBJ databases">
        <authorList>
            <person name="de Groot N.N."/>
        </authorList>
    </citation>
    <scope>NUCLEOTIDE SEQUENCE [LARGE SCALE GENOMIC DNA]</scope>
    <source>
        <strain evidence="1 2">DSM 19012</strain>
    </source>
</reference>
<dbReference type="Gene3D" id="2.160.20.80">
    <property type="entry name" value="E3 ubiquitin-protein ligase SopA"/>
    <property type="match status" value="1"/>
</dbReference>
<evidence type="ECO:0000313" key="2">
    <source>
        <dbReference type="Proteomes" id="UP000181976"/>
    </source>
</evidence>
<dbReference type="EMBL" id="FONA01000052">
    <property type="protein sequence ID" value="SFF12069.1"/>
    <property type="molecule type" value="Genomic_DNA"/>
</dbReference>
<gene>
    <name evidence="1" type="ORF">SAMN05444380_1521</name>
</gene>
<dbReference type="AlphaFoldDB" id="A0A1I2G4N6"/>
<dbReference type="SUPFAM" id="SSF141571">
    <property type="entry name" value="Pentapeptide repeat-like"/>
    <property type="match status" value="1"/>
</dbReference>
<evidence type="ECO:0008006" key="3">
    <source>
        <dbReference type="Google" id="ProtNLM"/>
    </source>
</evidence>